<proteinExistence type="predicted"/>
<evidence type="ECO:0000313" key="3">
    <source>
        <dbReference type="Proteomes" id="UP000679725"/>
    </source>
</evidence>
<feature type="domain" description="Transcription factor zinc-finger" evidence="1">
    <location>
        <begin position="2"/>
        <end position="42"/>
    </location>
</feature>
<dbReference type="RefSeq" id="WP_215236654.1">
    <property type="nucleotide sequence ID" value="NZ_CAJRAU010000013.1"/>
</dbReference>
<accession>A0ABM8UYI9</accession>
<name>A0ABM8UYI9_9BACT</name>
<dbReference type="Proteomes" id="UP000679725">
    <property type="component" value="Unassembled WGS sequence"/>
</dbReference>
<protein>
    <recommendedName>
        <fullName evidence="1">Transcription factor zinc-finger domain-containing protein</fullName>
    </recommendedName>
</protein>
<organism evidence="2 3">
    <name type="scientific">Dyadobacter linearis</name>
    <dbReference type="NCBI Taxonomy" id="2823330"/>
    <lineage>
        <taxon>Bacteria</taxon>
        <taxon>Pseudomonadati</taxon>
        <taxon>Bacteroidota</taxon>
        <taxon>Cytophagia</taxon>
        <taxon>Cytophagales</taxon>
        <taxon>Spirosomataceae</taxon>
        <taxon>Dyadobacter</taxon>
    </lineage>
</organism>
<dbReference type="EMBL" id="CAJRAU010000013">
    <property type="protein sequence ID" value="CAG5074748.1"/>
    <property type="molecule type" value="Genomic_DNA"/>
</dbReference>
<gene>
    <name evidence="2" type="ORF">DYBT9623_05436</name>
</gene>
<evidence type="ECO:0000313" key="2">
    <source>
        <dbReference type="EMBL" id="CAG5074748.1"/>
    </source>
</evidence>
<keyword evidence="3" id="KW-1185">Reference proteome</keyword>
<evidence type="ECO:0000259" key="1">
    <source>
        <dbReference type="Pfam" id="PF13453"/>
    </source>
</evidence>
<reference evidence="2 3" key="1">
    <citation type="submission" date="2021-04" db="EMBL/GenBank/DDBJ databases">
        <authorList>
            <person name="Rodrigo-Torres L."/>
            <person name="Arahal R. D."/>
            <person name="Lucena T."/>
        </authorList>
    </citation>
    <scope>NUCLEOTIDE SEQUENCE [LARGE SCALE GENOMIC DNA]</scope>
    <source>
        <strain evidence="2 3">CECT 9623</strain>
    </source>
</reference>
<comment type="caution">
    <text evidence="2">The sequence shown here is derived from an EMBL/GenBank/DDBJ whole genome shotgun (WGS) entry which is preliminary data.</text>
</comment>
<dbReference type="Pfam" id="PF13453">
    <property type="entry name" value="Zn_ribbon_TFIIB"/>
    <property type="match status" value="1"/>
</dbReference>
<sequence length="87" mass="10348">MKCPSCNETLLMSDKNGIEIDYCPKCRGIWLDRGELEKIMERSADHYAKKENYDSDYKKYGYNEYGSDYGHKYPHKKKKSFLSELFD</sequence>
<dbReference type="InterPro" id="IPR027392">
    <property type="entry name" value="TF_Znf"/>
</dbReference>